<dbReference type="Proteomes" id="UP000245926">
    <property type="component" value="Chromosome"/>
</dbReference>
<proteinExistence type="predicted"/>
<dbReference type="OrthoDB" id="7707694at2"/>
<dbReference type="SUPFAM" id="SSF54427">
    <property type="entry name" value="NTF2-like"/>
    <property type="match status" value="1"/>
</dbReference>
<name>A0A2U8W9K6_9HYPH</name>
<sequence length="191" mass="21434">MSCDRTLMIELVPAGCHARRDESWFRLRAGVNRWHGSSKWIQRAAEEDIMSPVNDPVTLLKSAYARWSESKGQDVQCWMDLLAEDATLTSLSAGSAELAFTAPRGTRNEILGYLEGLRAEWEMLAHDMKDFVAQGDQVVVIGHVAWRNKATGKVASTRKVDLWRFSHGRAVAFEEFYDTARAHAAATPDPR</sequence>
<gene>
    <name evidence="2" type="ORF">DK389_22885</name>
</gene>
<dbReference type="EMBL" id="CP029550">
    <property type="protein sequence ID" value="AWN42824.1"/>
    <property type="molecule type" value="Genomic_DNA"/>
</dbReference>
<dbReference type="KEGG" id="mets:DK389_22885"/>
<keyword evidence="3" id="KW-1185">Reference proteome</keyword>
<dbReference type="PANTHER" id="PTHR41252">
    <property type="entry name" value="BLR2505 PROTEIN"/>
    <property type="match status" value="1"/>
</dbReference>
<reference evidence="3" key="1">
    <citation type="submission" date="2018-05" db="EMBL/GenBank/DDBJ databases">
        <title>Complete Genome Sequence of Methylobacterium sp. 17SD2-17.</title>
        <authorList>
            <person name="Srinivasan S."/>
        </authorList>
    </citation>
    <scope>NUCLEOTIDE SEQUENCE [LARGE SCALE GENOMIC DNA]</scope>
    <source>
        <strain evidence="3">17SD2-17</strain>
    </source>
</reference>
<feature type="domain" description="SnoaL-like" evidence="1">
    <location>
        <begin position="72"/>
        <end position="171"/>
    </location>
</feature>
<dbReference type="PANTHER" id="PTHR41252:SF1">
    <property type="entry name" value="BLR2505 PROTEIN"/>
    <property type="match status" value="1"/>
</dbReference>
<protein>
    <recommendedName>
        <fullName evidence="1">SnoaL-like domain-containing protein</fullName>
    </recommendedName>
</protein>
<dbReference type="Pfam" id="PF12680">
    <property type="entry name" value="SnoaL_2"/>
    <property type="match status" value="1"/>
</dbReference>
<evidence type="ECO:0000259" key="1">
    <source>
        <dbReference type="Pfam" id="PF12680"/>
    </source>
</evidence>
<accession>A0A2U8W9K6</accession>
<dbReference type="InterPro" id="IPR037401">
    <property type="entry name" value="SnoaL-like"/>
</dbReference>
<evidence type="ECO:0000313" key="3">
    <source>
        <dbReference type="Proteomes" id="UP000245926"/>
    </source>
</evidence>
<organism evidence="2 3">
    <name type="scientific">Methylobacterium durans</name>
    <dbReference type="NCBI Taxonomy" id="2202825"/>
    <lineage>
        <taxon>Bacteria</taxon>
        <taxon>Pseudomonadati</taxon>
        <taxon>Pseudomonadota</taxon>
        <taxon>Alphaproteobacteria</taxon>
        <taxon>Hyphomicrobiales</taxon>
        <taxon>Methylobacteriaceae</taxon>
        <taxon>Methylobacterium</taxon>
    </lineage>
</organism>
<dbReference type="Gene3D" id="3.10.450.50">
    <property type="match status" value="1"/>
</dbReference>
<evidence type="ECO:0000313" key="2">
    <source>
        <dbReference type="EMBL" id="AWN42824.1"/>
    </source>
</evidence>
<dbReference type="AlphaFoldDB" id="A0A2U8W9K6"/>
<dbReference type="InterPro" id="IPR032710">
    <property type="entry name" value="NTF2-like_dom_sf"/>
</dbReference>